<organism evidence="2 3">
    <name type="scientific">Araneus ventricosus</name>
    <name type="common">Orbweaver spider</name>
    <name type="synonym">Epeira ventricosa</name>
    <dbReference type="NCBI Taxonomy" id="182803"/>
    <lineage>
        <taxon>Eukaryota</taxon>
        <taxon>Metazoa</taxon>
        <taxon>Ecdysozoa</taxon>
        <taxon>Arthropoda</taxon>
        <taxon>Chelicerata</taxon>
        <taxon>Arachnida</taxon>
        <taxon>Araneae</taxon>
        <taxon>Araneomorphae</taxon>
        <taxon>Entelegynae</taxon>
        <taxon>Araneoidea</taxon>
        <taxon>Araneidae</taxon>
        <taxon>Araneus</taxon>
    </lineage>
</organism>
<evidence type="ECO:0008006" key="4">
    <source>
        <dbReference type="Google" id="ProtNLM"/>
    </source>
</evidence>
<dbReference type="Proteomes" id="UP000499080">
    <property type="component" value="Unassembled WGS sequence"/>
</dbReference>
<protein>
    <recommendedName>
        <fullName evidence="4">Apple domain-containing protein</fullName>
    </recommendedName>
</protein>
<evidence type="ECO:0000313" key="2">
    <source>
        <dbReference type="EMBL" id="GBL53162.1"/>
    </source>
</evidence>
<keyword evidence="1" id="KW-0472">Membrane</keyword>
<comment type="caution">
    <text evidence="2">The sequence shown here is derived from an EMBL/GenBank/DDBJ whole genome shotgun (WGS) entry which is preliminary data.</text>
</comment>
<evidence type="ECO:0000313" key="3">
    <source>
        <dbReference type="Proteomes" id="UP000499080"/>
    </source>
</evidence>
<gene>
    <name evidence="2" type="ORF">AVEN_105988_1</name>
</gene>
<keyword evidence="3" id="KW-1185">Reference proteome</keyword>
<sequence>MSASNFLTDSNCGKGNVQLIPSAIALLLHRVCLFLAINDVSMLKKIVSLMSVFHFLTDSNCENSFLHKIRGLLRVYDDEVHEKGDVKGGLQECQRLCTEDENCRAIGYAEHVSQLDLETGLYLRKERQ</sequence>
<keyword evidence="1" id="KW-1133">Transmembrane helix</keyword>
<keyword evidence="1" id="KW-0812">Transmembrane</keyword>
<evidence type="ECO:0000256" key="1">
    <source>
        <dbReference type="SAM" id="Phobius"/>
    </source>
</evidence>
<dbReference type="OrthoDB" id="6426209at2759"/>
<accession>A0A4Y1ZJ36</accession>
<reference evidence="2 3" key="1">
    <citation type="journal article" date="2019" name="Sci. Rep.">
        <title>Orb-weaving spider Araneus ventricosus genome elucidates the spidroin gene catalogue.</title>
        <authorList>
            <person name="Kono N."/>
            <person name="Nakamura H."/>
            <person name="Ohtoshi R."/>
            <person name="Moran D.A.P."/>
            <person name="Shinohara A."/>
            <person name="Yoshida Y."/>
            <person name="Fujiwara M."/>
            <person name="Mori M."/>
            <person name="Tomita M."/>
            <person name="Arakawa K."/>
        </authorList>
    </citation>
    <scope>NUCLEOTIDE SEQUENCE [LARGE SCALE GENOMIC DNA]</scope>
</reference>
<dbReference type="EMBL" id="BGPR01075052">
    <property type="protein sequence ID" value="GBL53162.1"/>
    <property type="molecule type" value="Genomic_DNA"/>
</dbReference>
<proteinExistence type="predicted"/>
<name>A0A4Y1ZJ36_ARAVE</name>
<dbReference type="AlphaFoldDB" id="A0A4Y1ZJ36"/>
<feature type="transmembrane region" description="Helical" evidence="1">
    <location>
        <begin position="20"/>
        <end position="40"/>
    </location>
</feature>